<gene>
    <name evidence="1" type="ORF">MLD38_002121</name>
</gene>
<dbReference type="Proteomes" id="UP001057402">
    <property type="component" value="Chromosome 1"/>
</dbReference>
<proteinExistence type="predicted"/>
<evidence type="ECO:0000313" key="2">
    <source>
        <dbReference type="Proteomes" id="UP001057402"/>
    </source>
</evidence>
<accession>A0ACB9SJG2</accession>
<reference evidence="2" key="1">
    <citation type="journal article" date="2023" name="Front. Plant Sci.">
        <title>Chromosomal-level genome assembly of Melastoma candidum provides insights into trichome evolution.</title>
        <authorList>
            <person name="Zhong Y."/>
            <person name="Wu W."/>
            <person name="Sun C."/>
            <person name="Zou P."/>
            <person name="Liu Y."/>
            <person name="Dai S."/>
            <person name="Zhou R."/>
        </authorList>
    </citation>
    <scope>NUCLEOTIDE SEQUENCE [LARGE SCALE GENOMIC DNA]</scope>
</reference>
<dbReference type="EMBL" id="CM042880">
    <property type="protein sequence ID" value="KAI4389959.1"/>
    <property type="molecule type" value="Genomic_DNA"/>
</dbReference>
<sequence length="182" mass="20058">MEGLVVSEAKLAVNVQPSMGNRVPRAVLDELGSHLFRYSHVFGGVLLAYDVRIVGNNASVLGDIHPYPGVQLTGNLLLFSPRMNMLLEGTVAKLTSESIHLVVLGFASAVVVDGDIREEFEYLTKRDEEVYQSKYYKHHVIKVGTIIRFRVKSFDEETIHISGSLTGAGTGSVKWLDVGEKK</sequence>
<protein>
    <submittedName>
        <fullName evidence="1">Uncharacterized protein</fullName>
    </submittedName>
</protein>
<comment type="caution">
    <text evidence="1">The sequence shown here is derived from an EMBL/GenBank/DDBJ whole genome shotgun (WGS) entry which is preliminary data.</text>
</comment>
<evidence type="ECO:0000313" key="1">
    <source>
        <dbReference type="EMBL" id="KAI4389959.1"/>
    </source>
</evidence>
<keyword evidence="2" id="KW-1185">Reference proteome</keyword>
<name>A0ACB9SJG2_9MYRT</name>
<organism evidence="1 2">
    <name type="scientific">Melastoma candidum</name>
    <dbReference type="NCBI Taxonomy" id="119954"/>
    <lineage>
        <taxon>Eukaryota</taxon>
        <taxon>Viridiplantae</taxon>
        <taxon>Streptophyta</taxon>
        <taxon>Embryophyta</taxon>
        <taxon>Tracheophyta</taxon>
        <taxon>Spermatophyta</taxon>
        <taxon>Magnoliopsida</taxon>
        <taxon>eudicotyledons</taxon>
        <taxon>Gunneridae</taxon>
        <taxon>Pentapetalae</taxon>
        <taxon>rosids</taxon>
        <taxon>malvids</taxon>
        <taxon>Myrtales</taxon>
        <taxon>Melastomataceae</taxon>
        <taxon>Melastomatoideae</taxon>
        <taxon>Melastomateae</taxon>
        <taxon>Melastoma</taxon>
    </lineage>
</organism>